<evidence type="ECO:0008006" key="2">
    <source>
        <dbReference type="Google" id="ProtNLM"/>
    </source>
</evidence>
<accession>A0A3B0UY73</accession>
<organism evidence="1">
    <name type="scientific">hydrothermal vent metagenome</name>
    <dbReference type="NCBI Taxonomy" id="652676"/>
    <lineage>
        <taxon>unclassified sequences</taxon>
        <taxon>metagenomes</taxon>
        <taxon>ecological metagenomes</taxon>
    </lineage>
</organism>
<proteinExistence type="predicted"/>
<sequence length="160" mass="18407">MKRLVIAVIVFLSLAFSTNALASGQARIEEVRVDYRANLKASFIVKGAFSRGIEEAIASGMPTSFTFRVKLYQYKWFLWPDKHLGTWKFNHTVKYDLLKEEYEVTLEERNYTEKTKDPARMRKLMVSGDQIIISPLPALVPGRTYELMIKAELDTVDLPL</sequence>
<evidence type="ECO:0000313" key="1">
    <source>
        <dbReference type="EMBL" id="VAW35831.1"/>
    </source>
</evidence>
<name>A0A3B0UY73_9ZZZZ</name>
<feature type="non-terminal residue" evidence="1">
    <location>
        <position position="160"/>
    </location>
</feature>
<reference evidence="1" key="1">
    <citation type="submission" date="2018-06" db="EMBL/GenBank/DDBJ databases">
        <authorList>
            <person name="Zhirakovskaya E."/>
        </authorList>
    </citation>
    <scope>NUCLEOTIDE SEQUENCE</scope>
</reference>
<dbReference type="InterPro" id="IPR025500">
    <property type="entry name" value="DUF4390"/>
</dbReference>
<dbReference type="EMBL" id="UOEZ01000033">
    <property type="protein sequence ID" value="VAW35831.1"/>
    <property type="molecule type" value="Genomic_DNA"/>
</dbReference>
<dbReference type="Pfam" id="PF14334">
    <property type="entry name" value="DUF4390"/>
    <property type="match status" value="1"/>
</dbReference>
<protein>
    <recommendedName>
        <fullName evidence="2">DUF4390 domain-containing protein</fullName>
    </recommendedName>
</protein>
<gene>
    <name evidence="1" type="ORF">MNBD_DELTA02-1207</name>
</gene>
<dbReference type="AlphaFoldDB" id="A0A3B0UY73"/>